<accession>B8KXJ3</accession>
<dbReference type="InterPro" id="IPR004304">
    <property type="entry name" value="FmdA_AmdA"/>
</dbReference>
<dbReference type="HOGENOM" id="CLU_1155312_0_0_6"/>
<organism evidence="1 2">
    <name type="scientific">Luminiphilus syltensis NOR5-1B</name>
    <dbReference type="NCBI Taxonomy" id="565045"/>
    <lineage>
        <taxon>Bacteria</taxon>
        <taxon>Pseudomonadati</taxon>
        <taxon>Pseudomonadota</taxon>
        <taxon>Gammaproteobacteria</taxon>
        <taxon>Cellvibrionales</taxon>
        <taxon>Halieaceae</taxon>
        <taxon>Luminiphilus</taxon>
    </lineage>
</organism>
<evidence type="ECO:0000313" key="1">
    <source>
        <dbReference type="EMBL" id="EED35674.1"/>
    </source>
</evidence>
<name>B8KXJ3_9GAMM</name>
<sequence>MRNWRLVRALLGLLPIVGGSLISHAEVVVGDGSVSCAADPACMNRLHPDIPMVATAQPGERIVFAGRDALDLALDADDADSGDVTPNAGSGIVHPLTGPVYIKGAKAGDVLAVTIESLEPAQAGWTESGAFGFAGDQFGIEERFIVWRIDSDYAVSDALPGVRIPNASFPGVLTTLPGEGLLKRILQREAQLLEAGGAVVGIDPTEAQPASMCGAEGTKAAECLRTIHPVSTAAIWIFAI</sequence>
<reference evidence="2" key="1">
    <citation type="journal article" date="2013" name="BMC Microbiol.">
        <title>Taxonomy and evolution of bacteriochlorophyll a-containing members of the OM60/NOR5 clade of marine gammaproteobacteria: description of Luminiphilus syltensis gen. nov., sp. nov., reclassification of Haliea rubra as Pseudohaliea rubra gen. nov., comb. nov., and emendation of Chromatocurvus halotolerans.</title>
        <authorList>
            <person name="Spring S."/>
            <person name="Riedel T."/>
            <person name="Sproer C."/>
            <person name="Yan S."/>
            <person name="Harder J."/>
            <person name="Fuchs B.M."/>
        </authorList>
    </citation>
    <scope>NUCLEOTIDE SEQUENCE [LARGE SCALE GENOMIC DNA]</scope>
    <source>
        <strain evidence="2">NOR51-B</strain>
    </source>
</reference>
<dbReference type="EMBL" id="DS999411">
    <property type="protein sequence ID" value="EED35674.1"/>
    <property type="molecule type" value="Genomic_DNA"/>
</dbReference>
<gene>
    <name evidence="1" type="ORF">NOR51B_1621</name>
</gene>
<dbReference type="eggNOG" id="COG2421">
    <property type="taxonomic scope" value="Bacteria"/>
</dbReference>
<dbReference type="SUPFAM" id="SSF141130">
    <property type="entry name" value="Acetamidase/Formamidase-like"/>
    <property type="match status" value="1"/>
</dbReference>
<dbReference type="PANTHER" id="PTHR31891:SF1">
    <property type="entry name" value="FORMAMIDASE C869.04-RELATED"/>
    <property type="match status" value="1"/>
</dbReference>
<proteinExistence type="predicted"/>
<keyword evidence="2" id="KW-1185">Reference proteome</keyword>
<protein>
    <submittedName>
        <fullName evidence="1">Acetamidase</fullName>
    </submittedName>
</protein>
<dbReference type="Gene3D" id="2.60.120.580">
    <property type="entry name" value="Acetamidase/Formamidase-like domains"/>
    <property type="match status" value="1"/>
</dbReference>
<dbReference type="Proteomes" id="UP000004699">
    <property type="component" value="Unassembled WGS sequence"/>
</dbReference>
<dbReference type="AlphaFoldDB" id="B8KXJ3"/>
<dbReference type="GO" id="GO:0016811">
    <property type="term" value="F:hydrolase activity, acting on carbon-nitrogen (but not peptide) bonds, in linear amides"/>
    <property type="evidence" value="ECO:0007669"/>
    <property type="project" value="InterPro"/>
</dbReference>
<evidence type="ECO:0000313" key="2">
    <source>
        <dbReference type="Proteomes" id="UP000004699"/>
    </source>
</evidence>
<dbReference type="STRING" id="565045.NOR51B_1621"/>
<dbReference type="Pfam" id="PF03069">
    <property type="entry name" value="FmdA_AmdA"/>
    <property type="match status" value="1"/>
</dbReference>
<dbReference type="PANTHER" id="PTHR31891">
    <property type="entry name" value="FORMAMIDASE C869.04-RELATED"/>
    <property type="match status" value="1"/>
</dbReference>